<keyword evidence="3 6" id="KW-0812">Transmembrane</keyword>
<comment type="subcellular location">
    <subcellularLocation>
        <location evidence="1 6">Membrane</location>
        <topology evidence="1 6">Multi-pass membrane protein</topology>
    </subcellularLocation>
</comment>
<feature type="transmembrane region" description="Helical" evidence="6">
    <location>
        <begin position="15"/>
        <end position="36"/>
    </location>
</feature>
<gene>
    <name evidence="7" type="ORF">mMyoMyo1_019884</name>
</gene>
<keyword evidence="5 6" id="KW-0472">Membrane</keyword>
<dbReference type="InterPro" id="IPR008952">
    <property type="entry name" value="Tetraspanin_EC2_sf"/>
</dbReference>
<evidence type="ECO:0000256" key="2">
    <source>
        <dbReference type="ARBA" id="ARBA00006840"/>
    </source>
</evidence>
<dbReference type="PANTHER" id="PTHR19282">
    <property type="entry name" value="TETRASPANIN"/>
    <property type="match status" value="1"/>
</dbReference>
<dbReference type="EMBL" id="JABWUV010000006">
    <property type="protein sequence ID" value="KAF6350481.1"/>
    <property type="molecule type" value="Genomic_DNA"/>
</dbReference>
<sequence length="244" mass="27017">MAETHTPYYSLKRRLLFLNGFMAVSGVILIVLGIYVKFRGAVLTKVLGLSSMYLFHVSYLCLVMGCLTVLLGFPVWYGTTKESREILLFSLLWMVVILTVEITVATLVLAFLPTAPEESLEYNFVTLKKNYRGHNEPDDFSMEWNLVMEKLKCCGVKNYTDFSGSSFEKTTGYTYPRSCCKSIGTAACTGHNVSSDVIHQAGCFPKFQKIVTTQSVNLSIGSLGAAVIQLPGILTTLLLFVKLG</sequence>
<evidence type="ECO:0000256" key="3">
    <source>
        <dbReference type="ARBA" id="ARBA00022692"/>
    </source>
</evidence>
<dbReference type="OrthoDB" id="6134317at2759"/>
<organism evidence="7 8">
    <name type="scientific">Myotis myotis</name>
    <name type="common">Greater mouse-eared bat</name>
    <name type="synonym">Vespertilio myotis</name>
    <dbReference type="NCBI Taxonomy" id="51298"/>
    <lineage>
        <taxon>Eukaryota</taxon>
        <taxon>Metazoa</taxon>
        <taxon>Chordata</taxon>
        <taxon>Craniata</taxon>
        <taxon>Vertebrata</taxon>
        <taxon>Euteleostomi</taxon>
        <taxon>Mammalia</taxon>
        <taxon>Eutheria</taxon>
        <taxon>Laurasiatheria</taxon>
        <taxon>Chiroptera</taxon>
        <taxon>Yangochiroptera</taxon>
        <taxon>Vespertilionidae</taxon>
        <taxon>Myotis</taxon>
    </lineage>
</organism>
<keyword evidence="4 6" id="KW-1133">Transmembrane helix</keyword>
<proteinExistence type="inferred from homology"/>
<dbReference type="PRINTS" id="PR00259">
    <property type="entry name" value="TMFOUR"/>
</dbReference>
<dbReference type="InterPro" id="IPR000301">
    <property type="entry name" value="Tetraspanin_animals"/>
</dbReference>
<dbReference type="AlphaFoldDB" id="A0A7J7XL78"/>
<dbReference type="GO" id="GO:0005886">
    <property type="term" value="C:plasma membrane"/>
    <property type="evidence" value="ECO:0007669"/>
    <property type="project" value="TreeGrafter"/>
</dbReference>
<evidence type="ECO:0000313" key="8">
    <source>
        <dbReference type="Proteomes" id="UP000527355"/>
    </source>
</evidence>
<keyword evidence="8" id="KW-1185">Reference proteome</keyword>
<accession>A0A7J7XL78</accession>
<feature type="transmembrane region" description="Helical" evidence="6">
    <location>
        <begin position="56"/>
        <end position="79"/>
    </location>
</feature>
<name>A0A7J7XL78_MYOMY</name>
<feature type="transmembrane region" description="Helical" evidence="6">
    <location>
        <begin position="86"/>
        <end position="112"/>
    </location>
</feature>
<dbReference type="PIRSF" id="PIRSF002419">
    <property type="entry name" value="Tetraspanin"/>
    <property type="match status" value="1"/>
</dbReference>
<dbReference type="Proteomes" id="UP000527355">
    <property type="component" value="Unassembled WGS sequence"/>
</dbReference>
<dbReference type="InterPro" id="IPR018499">
    <property type="entry name" value="Tetraspanin/Peripherin"/>
</dbReference>
<dbReference type="PANTHER" id="PTHR19282:SF455">
    <property type="entry name" value="TETRASPANIN-16"/>
    <property type="match status" value="1"/>
</dbReference>
<protein>
    <recommendedName>
        <fullName evidence="6">Tetraspanin</fullName>
    </recommendedName>
</protein>
<dbReference type="SUPFAM" id="SSF48652">
    <property type="entry name" value="Tetraspanin"/>
    <property type="match status" value="1"/>
</dbReference>
<comment type="similarity">
    <text evidence="2 6">Belongs to the tetraspanin (TM4SF) family.</text>
</comment>
<evidence type="ECO:0000256" key="4">
    <source>
        <dbReference type="ARBA" id="ARBA00022989"/>
    </source>
</evidence>
<dbReference type="Pfam" id="PF00335">
    <property type="entry name" value="Tetraspanin"/>
    <property type="match status" value="1"/>
</dbReference>
<evidence type="ECO:0000256" key="1">
    <source>
        <dbReference type="ARBA" id="ARBA00004141"/>
    </source>
</evidence>
<evidence type="ECO:0000313" key="7">
    <source>
        <dbReference type="EMBL" id="KAF6350481.1"/>
    </source>
</evidence>
<reference evidence="7 8" key="1">
    <citation type="journal article" date="2020" name="Nature">
        <title>Six reference-quality genomes reveal evolution of bat adaptations.</title>
        <authorList>
            <person name="Jebb D."/>
            <person name="Huang Z."/>
            <person name="Pippel M."/>
            <person name="Hughes G.M."/>
            <person name="Lavrichenko K."/>
            <person name="Devanna P."/>
            <person name="Winkler S."/>
            <person name="Jermiin L.S."/>
            <person name="Skirmuntt E.C."/>
            <person name="Katzourakis A."/>
            <person name="Burkitt-Gray L."/>
            <person name="Ray D.A."/>
            <person name="Sullivan K.A.M."/>
            <person name="Roscito J.G."/>
            <person name="Kirilenko B.M."/>
            <person name="Davalos L.M."/>
            <person name="Corthals A.P."/>
            <person name="Power M.L."/>
            <person name="Jones G."/>
            <person name="Ransome R.D."/>
            <person name="Dechmann D.K.N."/>
            <person name="Locatelli A.G."/>
            <person name="Puechmaille S.J."/>
            <person name="Fedrigo O."/>
            <person name="Jarvis E.D."/>
            <person name="Hiller M."/>
            <person name="Vernes S.C."/>
            <person name="Myers E.W."/>
            <person name="Teeling E.C."/>
        </authorList>
    </citation>
    <scope>NUCLEOTIDE SEQUENCE [LARGE SCALE GENOMIC DNA]</scope>
    <source>
        <strain evidence="7">MMyoMyo1</strain>
        <tissue evidence="7">Flight muscle</tissue>
    </source>
</reference>
<evidence type="ECO:0000256" key="6">
    <source>
        <dbReference type="RuleBase" id="RU361218"/>
    </source>
</evidence>
<comment type="caution">
    <text evidence="7">The sequence shown here is derived from an EMBL/GenBank/DDBJ whole genome shotgun (WGS) entry which is preliminary data.</text>
</comment>
<feature type="transmembrane region" description="Helical" evidence="6">
    <location>
        <begin position="220"/>
        <end position="241"/>
    </location>
</feature>
<dbReference type="VEuPathDB" id="HostDB:GeneID_118659041"/>
<dbReference type="CDD" id="cd03156">
    <property type="entry name" value="uroplakin_I_like_LEL"/>
    <property type="match status" value="1"/>
</dbReference>
<evidence type="ECO:0000256" key="5">
    <source>
        <dbReference type="ARBA" id="ARBA00023136"/>
    </source>
</evidence>
<dbReference type="Gene3D" id="1.10.1450.10">
    <property type="entry name" value="Tetraspanin"/>
    <property type="match status" value="1"/>
</dbReference>